<evidence type="ECO:0000313" key="4">
    <source>
        <dbReference type="EMBL" id="KAL1204284.1"/>
    </source>
</evidence>
<feature type="compositionally biased region" description="Polar residues" evidence="1">
    <location>
        <begin position="472"/>
        <end position="484"/>
    </location>
</feature>
<feature type="chain" id="PRO_5044844354" description="DUF1216 domain-containing protein" evidence="2">
    <location>
        <begin position="26"/>
        <end position="495"/>
    </location>
</feature>
<comment type="caution">
    <text evidence="4">The sequence shown here is derived from an EMBL/GenBank/DDBJ whole genome shotgun (WGS) entry which is preliminary data.</text>
</comment>
<dbReference type="Pfam" id="PF06746">
    <property type="entry name" value="DUF1216"/>
    <property type="match status" value="2"/>
</dbReference>
<keyword evidence="2" id="KW-0732">Signal</keyword>
<evidence type="ECO:0000259" key="3">
    <source>
        <dbReference type="Pfam" id="PF06746"/>
    </source>
</evidence>
<dbReference type="Proteomes" id="UP001558713">
    <property type="component" value="Unassembled WGS sequence"/>
</dbReference>
<name>A0ABD1AJM5_CARAN</name>
<dbReference type="PANTHER" id="PTHR31607:SF34">
    <property type="entry name" value="OF RNA POLYMERASE II TRANSCRIPTION SUBUNIT-LIKE PROTEIN, PUTATIVE (DUF1216)-RELATED"/>
    <property type="match status" value="1"/>
</dbReference>
<dbReference type="EMBL" id="JBANAX010000542">
    <property type="protein sequence ID" value="KAL1204284.1"/>
    <property type="molecule type" value="Genomic_DNA"/>
</dbReference>
<dbReference type="PANTHER" id="PTHR31607">
    <property type="entry name" value="DUF1216 DOMAIN-CONTAINING PROTEIN-RELATED"/>
    <property type="match status" value="1"/>
</dbReference>
<feature type="compositionally biased region" description="Polar residues" evidence="1">
    <location>
        <begin position="314"/>
        <end position="323"/>
    </location>
</feature>
<evidence type="ECO:0000256" key="1">
    <source>
        <dbReference type="SAM" id="MobiDB-lite"/>
    </source>
</evidence>
<gene>
    <name evidence="4" type="ORF">V5N11_002259</name>
</gene>
<accession>A0ABD1AJM5</accession>
<feature type="signal peptide" evidence="2">
    <location>
        <begin position="1"/>
        <end position="25"/>
    </location>
</feature>
<evidence type="ECO:0000256" key="2">
    <source>
        <dbReference type="SAM" id="SignalP"/>
    </source>
</evidence>
<reference evidence="4 5" key="1">
    <citation type="submission" date="2024-04" db="EMBL/GenBank/DDBJ databases">
        <title>Genome assembly C_amara_ONT_v2.</title>
        <authorList>
            <person name="Yant L."/>
            <person name="Moore C."/>
            <person name="Slenker M."/>
        </authorList>
    </citation>
    <scope>NUCLEOTIDE SEQUENCE [LARGE SCALE GENOMIC DNA]</scope>
    <source>
        <tissue evidence="4">Leaf</tissue>
    </source>
</reference>
<feature type="compositionally biased region" description="Low complexity" evidence="1">
    <location>
        <begin position="231"/>
        <end position="244"/>
    </location>
</feature>
<keyword evidence="5" id="KW-1185">Reference proteome</keyword>
<feature type="compositionally biased region" description="Low complexity" evidence="1">
    <location>
        <begin position="262"/>
        <end position="308"/>
    </location>
</feature>
<dbReference type="InterPro" id="IPR009605">
    <property type="entry name" value="DUF1216"/>
</dbReference>
<evidence type="ECO:0000313" key="5">
    <source>
        <dbReference type="Proteomes" id="UP001558713"/>
    </source>
</evidence>
<feature type="domain" description="DUF1216" evidence="3">
    <location>
        <begin position="354"/>
        <end position="480"/>
    </location>
</feature>
<protein>
    <recommendedName>
        <fullName evidence="3">DUF1216 domain-containing protein</fullName>
    </recommendedName>
</protein>
<feature type="region of interest" description="Disordered" evidence="1">
    <location>
        <begin position="472"/>
        <end position="495"/>
    </location>
</feature>
<feature type="domain" description="DUF1216" evidence="3">
    <location>
        <begin position="73"/>
        <end position="198"/>
    </location>
</feature>
<proteinExistence type="predicted"/>
<dbReference type="AlphaFoldDB" id="A0ABD1AJM5"/>
<feature type="region of interest" description="Disordered" evidence="1">
    <location>
        <begin position="184"/>
        <end position="327"/>
    </location>
</feature>
<organism evidence="4 5">
    <name type="scientific">Cardamine amara subsp. amara</name>
    <dbReference type="NCBI Taxonomy" id="228776"/>
    <lineage>
        <taxon>Eukaryota</taxon>
        <taxon>Viridiplantae</taxon>
        <taxon>Streptophyta</taxon>
        <taxon>Embryophyta</taxon>
        <taxon>Tracheophyta</taxon>
        <taxon>Spermatophyta</taxon>
        <taxon>Magnoliopsida</taxon>
        <taxon>eudicotyledons</taxon>
        <taxon>Gunneridae</taxon>
        <taxon>Pentapetalae</taxon>
        <taxon>rosids</taxon>
        <taxon>malvids</taxon>
        <taxon>Brassicales</taxon>
        <taxon>Brassicaceae</taxon>
        <taxon>Cardamineae</taxon>
        <taxon>Cardamine</taxon>
    </lineage>
</organism>
<sequence length="495" mass="53122">MARIQLLLCFTILLASVTLLDVVSAHLKIKPTLPEIEDPKTVKDVEPYTVKVVMVFVSDLEKECPKTSKFKAFFEKLRAYAKYVCPIKNKDEADYDKDMKAKAGGLLKTISSFAVGKIREEIQEEKQEAINTFKFLRFVAAKILGGGKNDENKETMTLTAEQQKEIKEGILRWQTIMTKITNTMVVSTTSSSPKEDSTGGKESSNGKSESSGGSSYKGSTGSAFNKGAGAPSESPSNSPSGSTSFKDTTGGVMISPSGSMTIPSGSPMNSPSGSGSISPSGSMTIPSGSPMNSPSGSGSISPTQSGSSTKGSDEVSQNSTMTVTEVEAETSKEVMTFIMNLEKKCPQKEEYKSFFEKLKATMTAPPKVAAKGIKGFLSGVKSAGGKLSEAMTFMRSRIGSKSAEVKKSLEDYQGEVMKTIQELETIHSQIVNQNKDKKDGSLTVTTEQRTEIKKTITKWEQVTTQFVETAIQSETQTSSPTLGNSLGKINLPNAA</sequence>
<feature type="compositionally biased region" description="Low complexity" evidence="1">
    <location>
        <begin position="200"/>
        <end position="222"/>
    </location>
</feature>